<proteinExistence type="predicted"/>
<protein>
    <submittedName>
        <fullName evidence="1">Uncharacterized protein</fullName>
    </submittedName>
</protein>
<name>A0ACB8U5E2_9APHY</name>
<reference evidence="1" key="1">
    <citation type="journal article" date="2021" name="Environ. Microbiol.">
        <title>Gene family expansions and transcriptome signatures uncover fungal adaptations to wood decay.</title>
        <authorList>
            <person name="Hage H."/>
            <person name="Miyauchi S."/>
            <person name="Viragh M."/>
            <person name="Drula E."/>
            <person name="Min B."/>
            <person name="Chaduli D."/>
            <person name="Navarro D."/>
            <person name="Favel A."/>
            <person name="Norest M."/>
            <person name="Lesage-Meessen L."/>
            <person name="Balint B."/>
            <person name="Merenyi Z."/>
            <person name="de Eugenio L."/>
            <person name="Morin E."/>
            <person name="Martinez A.T."/>
            <person name="Baldrian P."/>
            <person name="Stursova M."/>
            <person name="Martinez M.J."/>
            <person name="Novotny C."/>
            <person name="Magnuson J.K."/>
            <person name="Spatafora J.W."/>
            <person name="Maurice S."/>
            <person name="Pangilinan J."/>
            <person name="Andreopoulos W."/>
            <person name="LaButti K."/>
            <person name="Hundley H."/>
            <person name="Na H."/>
            <person name="Kuo A."/>
            <person name="Barry K."/>
            <person name="Lipzen A."/>
            <person name="Henrissat B."/>
            <person name="Riley R."/>
            <person name="Ahrendt S."/>
            <person name="Nagy L.G."/>
            <person name="Grigoriev I.V."/>
            <person name="Martin F."/>
            <person name="Rosso M.N."/>
        </authorList>
    </citation>
    <scope>NUCLEOTIDE SEQUENCE</scope>
    <source>
        <strain evidence="1">CBS 384.51</strain>
    </source>
</reference>
<evidence type="ECO:0000313" key="1">
    <source>
        <dbReference type="EMBL" id="KAI0089475.1"/>
    </source>
</evidence>
<organism evidence="1 2">
    <name type="scientific">Irpex rosettiformis</name>
    <dbReference type="NCBI Taxonomy" id="378272"/>
    <lineage>
        <taxon>Eukaryota</taxon>
        <taxon>Fungi</taxon>
        <taxon>Dikarya</taxon>
        <taxon>Basidiomycota</taxon>
        <taxon>Agaricomycotina</taxon>
        <taxon>Agaricomycetes</taxon>
        <taxon>Polyporales</taxon>
        <taxon>Irpicaceae</taxon>
        <taxon>Irpex</taxon>
    </lineage>
</organism>
<keyword evidence="2" id="KW-1185">Reference proteome</keyword>
<gene>
    <name evidence="1" type="ORF">BDY19DRAFT_105519</name>
</gene>
<comment type="caution">
    <text evidence="1">The sequence shown here is derived from an EMBL/GenBank/DDBJ whole genome shotgun (WGS) entry which is preliminary data.</text>
</comment>
<sequence>MIGTDHNNLSWKNTHKRGSTLMLMVQDSKSNSGGIDTPLYNVTAGNDTSCLSHDTQTPTIASITPNVTGKLESCEPWGLAVAGGKAPYTIILTALNSLNATNVTTDGNGNYTYINRVPPNELLMASVADADGIWGTSTPVILSHGSNVTDCPVSNAFVTTSTRSTPTISPTQTKPALQRQHDHENRTLIIGVSVGVGILVALAFAALLWWFCRRGARRGRGTWDADPNHCVVQPWRVHEVSESTDMQEGHFAPRSLLPSTPFSRPIYNLLQASLGDMDAIAAPGAMSTGRQIERAPAILGMNYRSGSANTASFTPSLSTARERKLTEAYGQHLRTSGSFRGPHAVSSLVPSSSSSFSNLNHLVDVTPELGSQPNIIIQHQDGGTTGIVQELPPPYVDRTGR</sequence>
<evidence type="ECO:0000313" key="2">
    <source>
        <dbReference type="Proteomes" id="UP001055072"/>
    </source>
</evidence>
<dbReference type="Proteomes" id="UP001055072">
    <property type="component" value="Unassembled WGS sequence"/>
</dbReference>
<dbReference type="EMBL" id="MU274910">
    <property type="protein sequence ID" value="KAI0089475.1"/>
    <property type="molecule type" value="Genomic_DNA"/>
</dbReference>
<accession>A0ACB8U5E2</accession>